<feature type="domain" description="Glycosyltransferase subfamily 4-like N-terminal" evidence="2">
    <location>
        <begin position="33"/>
        <end position="200"/>
    </location>
</feature>
<evidence type="ECO:0000313" key="4">
    <source>
        <dbReference type="Proteomes" id="UP000005984"/>
    </source>
</evidence>
<dbReference type="eggNOG" id="COG0438">
    <property type="taxonomic scope" value="Bacteria"/>
</dbReference>
<keyword evidence="3" id="KW-0328">Glycosyltransferase</keyword>
<dbReference type="Pfam" id="PF00534">
    <property type="entry name" value="Glycos_transf_1"/>
    <property type="match status" value="1"/>
</dbReference>
<reference evidence="3 4" key="1">
    <citation type="submission" date="2008-10" db="EMBL/GenBank/DDBJ databases">
        <authorList>
            <person name="Qin X."/>
            <person name="Bachman B."/>
            <person name="Battles P."/>
            <person name="Bell A."/>
            <person name="Bess C."/>
            <person name="Bickham C."/>
            <person name="Chaboub L."/>
            <person name="Chen D."/>
            <person name="Coyle M."/>
            <person name="Deiros D.R."/>
            <person name="Dinh H."/>
            <person name="Forbes L."/>
            <person name="Fowler G."/>
            <person name="Francisco L."/>
            <person name="Fu Q."/>
            <person name="Gubbala S."/>
            <person name="Hale W."/>
            <person name="Han Y."/>
            <person name="Hemphill L."/>
            <person name="Highlander S.K."/>
            <person name="Hirani K."/>
            <person name="Hogues M."/>
            <person name="Jackson L."/>
            <person name="Jakkamsetti A."/>
            <person name="Javaid M."/>
            <person name="Jiang H."/>
            <person name="Korchina V."/>
            <person name="Kovar C."/>
            <person name="Lara F."/>
            <person name="Lee S."/>
            <person name="Mata R."/>
            <person name="Mathew T."/>
            <person name="Moen C."/>
            <person name="Morales K."/>
            <person name="Munidasa M."/>
            <person name="Nazareth L."/>
            <person name="Ngo R."/>
            <person name="Nguyen L."/>
            <person name="Okwuonu G."/>
            <person name="Ongeri F."/>
            <person name="Patil S."/>
            <person name="Petrosino J."/>
            <person name="Pham C."/>
            <person name="Pham P."/>
            <person name="Pu L.-L."/>
            <person name="Puazo M."/>
            <person name="Raj R."/>
            <person name="Reid J."/>
            <person name="Rouhana J."/>
            <person name="Saada N."/>
            <person name="Shang Y."/>
            <person name="Simmons D."/>
            <person name="Thornton R."/>
            <person name="Warren J."/>
            <person name="Weissenberger G."/>
            <person name="Zhang J."/>
            <person name="Zhang L."/>
            <person name="Zhou C."/>
            <person name="Zhu D."/>
            <person name="Muzny D."/>
            <person name="Worley K."/>
            <person name="Gibbs R."/>
        </authorList>
    </citation>
    <scope>NUCLEOTIDE SEQUENCE [LARGE SCALE GENOMIC DNA]</scope>
    <source>
        <strain evidence="3 4">ATCC 51172</strain>
    </source>
</reference>
<protein>
    <submittedName>
        <fullName evidence="3">Glycosyltransferase, group 1 family protein</fullName>
        <ecNumber evidence="3">2.4.-.-</ecNumber>
    </submittedName>
</protein>
<dbReference type="PANTHER" id="PTHR45947:SF3">
    <property type="entry name" value="SULFOQUINOVOSYL TRANSFERASE SQD2"/>
    <property type="match status" value="1"/>
</dbReference>
<dbReference type="HOGENOM" id="CLU_009583_2_0_9"/>
<dbReference type="EMBL" id="ABYO01000215">
    <property type="protein sequence ID" value="EEI86035.1"/>
    <property type="molecule type" value="Genomic_DNA"/>
</dbReference>
<dbReference type="GO" id="GO:0016758">
    <property type="term" value="F:hexosyltransferase activity"/>
    <property type="evidence" value="ECO:0007669"/>
    <property type="project" value="TreeGrafter"/>
</dbReference>
<dbReference type="STRING" id="525254.HMPREF0072_1378"/>
<name>C2BGA8_9FIRM</name>
<dbReference type="Pfam" id="PF13439">
    <property type="entry name" value="Glyco_transf_4"/>
    <property type="match status" value="1"/>
</dbReference>
<feature type="domain" description="Glycosyl transferase family 1" evidence="1">
    <location>
        <begin position="207"/>
        <end position="368"/>
    </location>
</feature>
<proteinExistence type="predicted"/>
<dbReference type="Gene3D" id="3.40.50.2000">
    <property type="entry name" value="Glycogen Phosphorylase B"/>
    <property type="match status" value="2"/>
</dbReference>
<gene>
    <name evidence="3" type="ORF">HMPREF0072_1378</name>
</gene>
<evidence type="ECO:0000313" key="3">
    <source>
        <dbReference type="EMBL" id="EEI86035.1"/>
    </source>
</evidence>
<dbReference type="PANTHER" id="PTHR45947">
    <property type="entry name" value="SULFOQUINOVOSYL TRANSFERASE SQD2"/>
    <property type="match status" value="1"/>
</dbReference>
<dbReference type="EC" id="2.4.-.-" evidence="3"/>
<evidence type="ECO:0000259" key="2">
    <source>
        <dbReference type="Pfam" id="PF13439"/>
    </source>
</evidence>
<accession>C2BGA8</accession>
<evidence type="ECO:0000259" key="1">
    <source>
        <dbReference type="Pfam" id="PF00534"/>
    </source>
</evidence>
<dbReference type="AlphaFoldDB" id="C2BGA8"/>
<comment type="caution">
    <text evidence="3">The sequence shown here is derived from an EMBL/GenBank/DDBJ whole genome shotgun (WGS) entry which is preliminary data.</text>
</comment>
<dbReference type="InterPro" id="IPR001296">
    <property type="entry name" value="Glyco_trans_1"/>
</dbReference>
<sequence>MNFIVKFLAKRVLYFKRGIMKILITSDWYWPVVNGVVRSVMNLIEYLEGEGHDVRVLTLSNTTKSYRDGKVYYVGSLSAEKIYPQARISNLLAKSHLKEIKAWGPDVVHSQCEFSTFMMAKRIASDQEIPLIHTYHTVYEDYTHYFIPSKQAGKKIVSVASKTLASLCNRIIVPTAKTENLLINYGIDPAKIDIIPTGIHIPELYDKTLLRKALGIEEDAKVLLYLGRLGEEKNIQEIMEYYDRLKDSEIKLYIVGGGPYLDTLKEDAAKITKEVIFTGMVEANSVNRYYQAADIFVTASTSETQGLTYYEALANGTIALCRNDSVLDGVIKNGFNGFKYENFEEFEKFIDRVFSDSEYKELLEINTRAYARENFSVDGFGTKCLACYDKAIKEYKRESINIFKRL</sequence>
<dbReference type="SUPFAM" id="SSF53756">
    <property type="entry name" value="UDP-Glycosyltransferase/glycogen phosphorylase"/>
    <property type="match status" value="1"/>
</dbReference>
<dbReference type="Proteomes" id="UP000005984">
    <property type="component" value="Unassembled WGS sequence"/>
</dbReference>
<dbReference type="InterPro" id="IPR028098">
    <property type="entry name" value="Glyco_trans_4-like_N"/>
</dbReference>
<organism evidence="3 4">
    <name type="scientific">Anaerococcus lactolyticus ATCC 51172</name>
    <dbReference type="NCBI Taxonomy" id="525254"/>
    <lineage>
        <taxon>Bacteria</taxon>
        <taxon>Bacillati</taxon>
        <taxon>Bacillota</taxon>
        <taxon>Tissierellia</taxon>
        <taxon>Tissierellales</taxon>
        <taxon>Peptoniphilaceae</taxon>
        <taxon>Anaerococcus</taxon>
    </lineage>
</organism>
<dbReference type="InterPro" id="IPR050194">
    <property type="entry name" value="Glycosyltransferase_grp1"/>
</dbReference>
<keyword evidence="3" id="KW-0808">Transferase</keyword>
<keyword evidence="4" id="KW-1185">Reference proteome</keyword>